<protein>
    <submittedName>
        <fullName evidence="2">Uncharacterized protein</fullName>
    </submittedName>
</protein>
<evidence type="ECO:0000313" key="3">
    <source>
        <dbReference type="Proteomes" id="UP000693970"/>
    </source>
</evidence>
<dbReference type="Proteomes" id="UP000693970">
    <property type="component" value="Unassembled WGS sequence"/>
</dbReference>
<reference evidence="2" key="1">
    <citation type="journal article" date="2021" name="Sci. Rep.">
        <title>Diploid genomic architecture of Nitzschia inconspicua, an elite biomass production diatom.</title>
        <authorList>
            <person name="Oliver A."/>
            <person name="Podell S."/>
            <person name="Pinowska A."/>
            <person name="Traller J.C."/>
            <person name="Smith S.R."/>
            <person name="McClure R."/>
            <person name="Beliaev A."/>
            <person name="Bohutskyi P."/>
            <person name="Hill E.A."/>
            <person name="Rabines A."/>
            <person name="Zheng H."/>
            <person name="Allen L.Z."/>
            <person name="Kuo A."/>
            <person name="Grigoriev I.V."/>
            <person name="Allen A.E."/>
            <person name="Hazlebeck D."/>
            <person name="Allen E.E."/>
        </authorList>
    </citation>
    <scope>NUCLEOTIDE SEQUENCE</scope>
    <source>
        <strain evidence="2">Hildebrandi</strain>
    </source>
</reference>
<dbReference type="EMBL" id="JAGRRH010000015">
    <property type="protein sequence ID" value="KAG7356019.1"/>
    <property type="molecule type" value="Genomic_DNA"/>
</dbReference>
<keyword evidence="1" id="KW-0812">Transmembrane</keyword>
<comment type="caution">
    <text evidence="2">The sequence shown here is derived from an EMBL/GenBank/DDBJ whole genome shotgun (WGS) entry which is preliminary data.</text>
</comment>
<dbReference type="OrthoDB" id="48458at2759"/>
<evidence type="ECO:0000313" key="2">
    <source>
        <dbReference type="EMBL" id="KAG7356019.1"/>
    </source>
</evidence>
<reference evidence="2" key="2">
    <citation type="submission" date="2021-04" db="EMBL/GenBank/DDBJ databases">
        <authorList>
            <person name="Podell S."/>
        </authorList>
    </citation>
    <scope>NUCLEOTIDE SEQUENCE</scope>
    <source>
        <strain evidence="2">Hildebrandi</strain>
    </source>
</reference>
<name>A0A9K3L6I7_9STRA</name>
<accession>A0A9K3L6I7</accession>
<sequence>MIRRNIRCLACTARRRLFYSFLLFIATVTITFALLAAFYWDIPPSVRKEGTTTSFNNDVDVGDQVQRYRRPAPMDCVTQPVPSNVLQSSNYCSWKKNLQDCYQMLEERIIHTSSWVFLGGRDMSTLADFMSRKWPYHDDQTVKVTTRRHPCQNLLYFGLPPPGYPWVVPNVSLGEGPTAYGLEHPYCMDCRNCWNVLVDASQEQTQRYIEYLVVEYSRDVSIQTSFTSTTQETVSYHLETKQPEVCIVSVGLFDASIPNLSQEVFLINMERYISLLQRACENVVWLSIPAIVEDESIPQYQNCDLQQRNNAIMDMLTEKNHPNVFIMDVWEKTLKSDHSSFLQLSSQFHAVIVRLFVALMVGEGDVTVTTGSTGDFSL</sequence>
<dbReference type="AlphaFoldDB" id="A0A9K3L6I7"/>
<feature type="transmembrane region" description="Helical" evidence="1">
    <location>
        <begin position="21"/>
        <end position="40"/>
    </location>
</feature>
<evidence type="ECO:0000256" key="1">
    <source>
        <dbReference type="SAM" id="Phobius"/>
    </source>
</evidence>
<keyword evidence="3" id="KW-1185">Reference proteome</keyword>
<organism evidence="2 3">
    <name type="scientific">Nitzschia inconspicua</name>
    <dbReference type="NCBI Taxonomy" id="303405"/>
    <lineage>
        <taxon>Eukaryota</taxon>
        <taxon>Sar</taxon>
        <taxon>Stramenopiles</taxon>
        <taxon>Ochrophyta</taxon>
        <taxon>Bacillariophyta</taxon>
        <taxon>Bacillariophyceae</taxon>
        <taxon>Bacillariophycidae</taxon>
        <taxon>Bacillariales</taxon>
        <taxon>Bacillariaceae</taxon>
        <taxon>Nitzschia</taxon>
    </lineage>
</organism>
<keyword evidence="1" id="KW-0472">Membrane</keyword>
<keyword evidence="1" id="KW-1133">Transmembrane helix</keyword>
<gene>
    <name evidence="2" type="ORF">IV203_000705</name>
</gene>
<proteinExistence type="predicted"/>